<dbReference type="EMBL" id="MTYJ01000008">
    <property type="protein sequence ID" value="OQV23996.1"/>
    <property type="molecule type" value="Genomic_DNA"/>
</dbReference>
<dbReference type="OrthoDB" id="10066132at2759"/>
<evidence type="ECO:0000313" key="2">
    <source>
        <dbReference type="EMBL" id="OQV23996.1"/>
    </source>
</evidence>
<feature type="chain" id="PRO_5012845447" evidence="1">
    <location>
        <begin position="20"/>
        <end position="172"/>
    </location>
</feature>
<protein>
    <submittedName>
        <fullName evidence="2">Uncharacterized protein</fullName>
    </submittedName>
</protein>
<organism evidence="2 3">
    <name type="scientific">Hypsibius exemplaris</name>
    <name type="common">Freshwater tardigrade</name>
    <dbReference type="NCBI Taxonomy" id="2072580"/>
    <lineage>
        <taxon>Eukaryota</taxon>
        <taxon>Metazoa</taxon>
        <taxon>Ecdysozoa</taxon>
        <taxon>Tardigrada</taxon>
        <taxon>Eutardigrada</taxon>
        <taxon>Parachela</taxon>
        <taxon>Hypsibioidea</taxon>
        <taxon>Hypsibiidae</taxon>
        <taxon>Hypsibius</taxon>
    </lineage>
</organism>
<name>A0A1W0X8X3_HYPEX</name>
<evidence type="ECO:0000313" key="3">
    <source>
        <dbReference type="Proteomes" id="UP000192578"/>
    </source>
</evidence>
<dbReference type="AlphaFoldDB" id="A0A1W0X8X3"/>
<keyword evidence="3" id="KW-1185">Reference proteome</keyword>
<accession>A0A1W0X8X3</accession>
<sequence>MTLSTVVVVLACLAAVVVAQQATGSAGASDKQQFHQAKETLVSEPAAAESNSYGQYGGKYGGRIDPRYYDRGDTPHFGLAGFPFGYERRYNGQNVVYDNSLAGFPLNYYNYQQQDYGNSYNSYKPSYSKPQYRSAAYTAPKSYLPSAYPAPQYGAYLGKPAQNDYYSLQYGY</sequence>
<keyword evidence="1" id="KW-0732">Signal</keyword>
<gene>
    <name evidence="2" type="ORF">BV898_01955</name>
</gene>
<evidence type="ECO:0000256" key="1">
    <source>
        <dbReference type="SAM" id="SignalP"/>
    </source>
</evidence>
<feature type="signal peptide" evidence="1">
    <location>
        <begin position="1"/>
        <end position="19"/>
    </location>
</feature>
<proteinExistence type="predicted"/>
<comment type="caution">
    <text evidence="2">The sequence shown here is derived from an EMBL/GenBank/DDBJ whole genome shotgun (WGS) entry which is preliminary data.</text>
</comment>
<dbReference type="Proteomes" id="UP000192578">
    <property type="component" value="Unassembled WGS sequence"/>
</dbReference>
<reference evidence="3" key="1">
    <citation type="submission" date="2017-01" db="EMBL/GenBank/DDBJ databases">
        <title>Comparative genomics of anhydrobiosis in the tardigrade Hypsibius dujardini.</title>
        <authorList>
            <person name="Yoshida Y."/>
            <person name="Koutsovoulos G."/>
            <person name="Laetsch D."/>
            <person name="Stevens L."/>
            <person name="Kumar S."/>
            <person name="Horikawa D."/>
            <person name="Ishino K."/>
            <person name="Komine S."/>
            <person name="Tomita M."/>
            <person name="Blaxter M."/>
            <person name="Arakawa K."/>
        </authorList>
    </citation>
    <scope>NUCLEOTIDE SEQUENCE [LARGE SCALE GENOMIC DNA]</scope>
    <source>
        <strain evidence="3">Z151</strain>
    </source>
</reference>